<dbReference type="EMBL" id="CP038908">
    <property type="protein sequence ID" value="QGO06493.1"/>
    <property type="molecule type" value="Genomic_DNA"/>
</dbReference>
<accession>A0A9Q6PXB9</accession>
<protein>
    <submittedName>
        <fullName evidence="1">Uncharacterized protein</fullName>
    </submittedName>
</protein>
<reference evidence="1 2" key="1">
    <citation type="submission" date="2019-04" db="EMBL/GenBank/DDBJ databases">
        <title>Complete genome sequencing of Piscirickettsia salmonis strain Psal-009.</title>
        <authorList>
            <person name="Schober I."/>
            <person name="Bunk B."/>
            <person name="Sproer C."/>
            <person name="Carril G.P."/>
            <person name="Riedel T."/>
            <person name="Flores-Herrera P.A."/>
            <person name="Nourdin-Galindo G."/>
            <person name="Marshall S.H."/>
            <person name="Overmann J."/>
        </authorList>
    </citation>
    <scope>NUCLEOTIDE SEQUENCE [LARGE SCALE GENOMIC DNA]</scope>
    <source>
        <strain evidence="1 2">Psal-009</strain>
    </source>
</reference>
<sequence length="77" mass="8871">MGIPRVYMDIRLYVSIGLAVKFLVNDLPLLILHKHILVSYHLELFARFLDFFFGGLRAGISKVKAKRDFNRSLSCCI</sequence>
<name>A0A9Q6PXB9_PISSA</name>
<evidence type="ECO:0000313" key="2">
    <source>
        <dbReference type="Proteomes" id="UP000422232"/>
    </source>
</evidence>
<dbReference type="Proteomes" id="UP000422232">
    <property type="component" value="Chromosome"/>
</dbReference>
<proteinExistence type="predicted"/>
<gene>
    <name evidence="1" type="ORF">Psal009_02408</name>
</gene>
<evidence type="ECO:0000313" key="1">
    <source>
        <dbReference type="EMBL" id="QGO06493.1"/>
    </source>
</evidence>
<organism evidence="1 2">
    <name type="scientific">Piscirickettsia salmonis</name>
    <dbReference type="NCBI Taxonomy" id="1238"/>
    <lineage>
        <taxon>Bacteria</taxon>
        <taxon>Pseudomonadati</taxon>
        <taxon>Pseudomonadota</taxon>
        <taxon>Gammaproteobacteria</taxon>
        <taxon>Thiotrichales</taxon>
        <taxon>Piscirickettsiaceae</taxon>
        <taxon>Piscirickettsia</taxon>
    </lineage>
</organism>
<keyword evidence="2" id="KW-1185">Reference proteome</keyword>
<dbReference type="AlphaFoldDB" id="A0A9Q6PXB9"/>